<dbReference type="Pfam" id="PF13516">
    <property type="entry name" value="LRR_6"/>
    <property type="match status" value="1"/>
</dbReference>
<dbReference type="InterPro" id="IPR036047">
    <property type="entry name" value="F-box-like_dom_sf"/>
</dbReference>
<dbReference type="InterPro" id="IPR006553">
    <property type="entry name" value="Leu-rich_rpt_Cys-con_subtyp"/>
</dbReference>
<feature type="domain" description="F-box" evidence="2">
    <location>
        <begin position="82"/>
        <end position="113"/>
    </location>
</feature>
<evidence type="ECO:0000259" key="2">
    <source>
        <dbReference type="Pfam" id="PF00646"/>
    </source>
</evidence>
<dbReference type="Proteomes" id="UP001314263">
    <property type="component" value="Unassembled WGS sequence"/>
</dbReference>
<proteinExistence type="predicted"/>
<evidence type="ECO:0000313" key="3">
    <source>
        <dbReference type="EMBL" id="CAK0786670.1"/>
    </source>
</evidence>
<sequence>MRKVASKDCADKLQSALTWRTCKGSEPACQDDELSPSTARKAEEHLLESDMQPSMPASECQLTAVLVGAQAAVASEEMPSSWNEVPDDILRAVFSHMPSAYVRVTRLVCKGWALAAGRLMQSLKPEHLDGLRLAQRFPQLRSLDLSHCLHTVAFHTRTALQLQSNVTDELVGALAPLHYLRDLSLRGCTALTGMPSTGFRHLITLQQLRSIDISNCTGLQDSTMGIINELCGLEQLRAFGCTALTDSSLVKLAQHPSLKSLELGCNSNFSDVGIRALATVQSLEGLHLISLSKITNEGILPLKHLSKLKHIMLARCPNVCETGLPEAFPGRHLRVFMCGTPLRRSMCAWMSSVLADLDMLLEH</sequence>
<dbReference type="SUPFAM" id="SSF81383">
    <property type="entry name" value="F-box domain"/>
    <property type="match status" value="1"/>
</dbReference>
<dbReference type="PANTHER" id="PTHR13382">
    <property type="entry name" value="MITOCHONDRIAL ATP SYNTHASE COUPLING FACTOR B"/>
    <property type="match status" value="1"/>
</dbReference>
<dbReference type="InterPro" id="IPR001611">
    <property type="entry name" value="Leu-rich_rpt"/>
</dbReference>
<gene>
    <name evidence="3" type="ORF">CVIRNUC_009884</name>
</gene>
<dbReference type="InterPro" id="IPR001810">
    <property type="entry name" value="F-box_dom"/>
</dbReference>
<dbReference type="InterPro" id="IPR032675">
    <property type="entry name" value="LRR_dom_sf"/>
</dbReference>
<organism evidence="3 4">
    <name type="scientific">Coccomyxa viridis</name>
    <dbReference type="NCBI Taxonomy" id="1274662"/>
    <lineage>
        <taxon>Eukaryota</taxon>
        <taxon>Viridiplantae</taxon>
        <taxon>Chlorophyta</taxon>
        <taxon>core chlorophytes</taxon>
        <taxon>Trebouxiophyceae</taxon>
        <taxon>Trebouxiophyceae incertae sedis</taxon>
        <taxon>Coccomyxaceae</taxon>
        <taxon>Coccomyxa</taxon>
    </lineage>
</organism>
<comment type="subcellular location">
    <subcellularLocation>
        <location evidence="1">Cytoplasm</location>
        <location evidence="1">Cytoskeleton</location>
        <location evidence="1">Cilium axoneme</location>
    </subcellularLocation>
</comment>
<accession>A0AAV1IJP3</accession>
<dbReference type="GO" id="GO:0005930">
    <property type="term" value="C:axoneme"/>
    <property type="evidence" value="ECO:0007669"/>
    <property type="project" value="UniProtKB-SubCell"/>
</dbReference>
<dbReference type="SUPFAM" id="SSF52047">
    <property type="entry name" value="RNI-like"/>
    <property type="match status" value="1"/>
</dbReference>
<comment type="caution">
    <text evidence="3">The sequence shown here is derived from an EMBL/GenBank/DDBJ whole genome shotgun (WGS) entry which is preliminary data.</text>
</comment>
<evidence type="ECO:0000313" key="4">
    <source>
        <dbReference type="Proteomes" id="UP001314263"/>
    </source>
</evidence>
<dbReference type="PANTHER" id="PTHR13382:SF21">
    <property type="entry name" value="OS12G0601000 PROTEIN"/>
    <property type="match status" value="1"/>
</dbReference>
<dbReference type="EMBL" id="CAUYUE010000015">
    <property type="protein sequence ID" value="CAK0786670.1"/>
    <property type="molecule type" value="Genomic_DNA"/>
</dbReference>
<keyword evidence="4" id="KW-1185">Reference proteome</keyword>
<dbReference type="Gene3D" id="3.80.10.10">
    <property type="entry name" value="Ribonuclease Inhibitor"/>
    <property type="match status" value="2"/>
</dbReference>
<dbReference type="Pfam" id="PF00646">
    <property type="entry name" value="F-box"/>
    <property type="match status" value="1"/>
</dbReference>
<evidence type="ECO:0000256" key="1">
    <source>
        <dbReference type="ARBA" id="ARBA00004430"/>
    </source>
</evidence>
<dbReference type="SMART" id="SM00367">
    <property type="entry name" value="LRR_CC"/>
    <property type="match status" value="5"/>
</dbReference>
<dbReference type="InterPro" id="IPR050648">
    <property type="entry name" value="F-box_LRR-repeat"/>
</dbReference>
<dbReference type="AlphaFoldDB" id="A0AAV1IJP3"/>
<name>A0AAV1IJP3_9CHLO</name>
<reference evidence="3 4" key="1">
    <citation type="submission" date="2023-10" db="EMBL/GenBank/DDBJ databases">
        <authorList>
            <person name="Maclean D."/>
            <person name="Macfadyen A."/>
        </authorList>
    </citation>
    <scope>NUCLEOTIDE SEQUENCE [LARGE SCALE GENOMIC DNA]</scope>
</reference>
<dbReference type="Gene3D" id="1.20.1280.50">
    <property type="match status" value="1"/>
</dbReference>
<protein>
    <recommendedName>
        <fullName evidence="2">F-box domain-containing protein</fullName>
    </recommendedName>
</protein>